<comment type="catalytic activity">
    <reaction evidence="12">
        <text>1D-myo-inositol hexakisphosphate + H2O = 1D-myo-inositol 1,2,4,5,6-pentakisphosphate + phosphate</text>
        <dbReference type="Rhea" id="RHEA:16989"/>
        <dbReference type="ChEBI" id="CHEBI:15377"/>
        <dbReference type="ChEBI" id="CHEBI:43474"/>
        <dbReference type="ChEBI" id="CHEBI:57798"/>
        <dbReference type="ChEBI" id="CHEBI:58130"/>
        <dbReference type="EC" id="3.1.3.62"/>
    </reaction>
    <physiologicalReaction direction="left-to-right" evidence="12">
        <dbReference type="Rhea" id="RHEA:16990"/>
    </physiologicalReaction>
</comment>
<comment type="caution">
    <text evidence="15">The sequence shown here is derived from an EMBL/GenBank/DDBJ whole genome shotgun (WGS) entry which is preliminary data.</text>
</comment>
<dbReference type="AlphaFoldDB" id="A0AA42I5S7"/>
<reference evidence="15" key="1">
    <citation type="submission" date="2022-09" db="EMBL/GenBank/DDBJ databases">
        <title>Intensive care unit water sources are persistently colonized with multi-drug resistant bacteria and are the site of extensive horizontal gene transfer of antibiotic resistance genes.</title>
        <authorList>
            <person name="Diorio-Toth L."/>
        </authorList>
    </citation>
    <scope>NUCLEOTIDE SEQUENCE</scope>
    <source>
        <strain evidence="15">GD04005</strain>
    </source>
</reference>
<dbReference type="GO" id="GO:0034417">
    <property type="term" value="F:bisphosphoglycerate 3-phosphatase activity"/>
    <property type="evidence" value="ECO:0007669"/>
    <property type="project" value="UniProtKB-EC"/>
</dbReference>
<comment type="subcellular location">
    <subcellularLocation>
        <location evidence="1">Membrane</location>
    </subcellularLocation>
</comment>
<evidence type="ECO:0000313" key="15">
    <source>
        <dbReference type="EMBL" id="MDH0563085.1"/>
    </source>
</evidence>
<evidence type="ECO:0000256" key="13">
    <source>
        <dbReference type="ARBA" id="ARBA00043832"/>
    </source>
</evidence>
<evidence type="ECO:0000256" key="10">
    <source>
        <dbReference type="ARBA" id="ARBA00043668"/>
    </source>
</evidence>
<evidence type="ECO:0000256" key="3">
    <source>
        <dbReference type="ARBA" id="ARBA00012976"/>
    </source>
</evidence>
<evidence type="ECO:0000256" key="11">
    <source>
        <dbReference type="ARBA" id="ARBA00043671"/>
    </source>
</evidence>
<proteinExistence type="inferred from homology"/>
<keyword evidence="7" id="KW-0378">Hydrolase</keyword>
<dbReference type="PANTHER" id="PTHR20963">
    <property type="entry name" value="MULTIPLE INOSITOL POLYPHOSPHATE PHOSPHATASE-RELATED"/>
    <property type="match status" value="1"/>
</dbReference>
<protein>
    <recommendedName>
        <fullName evidence="5">Multiple inositol polyphosphate phosphatase 1</fullName>
        <ecNumber evidence="4">3.1.3.62</ecNumber>
        <ecNumber evidence="3">3.1.3.80</ecNumber>
    </recommendedName>
    <alternativeName>
        <fullName evidence="9">2,3-bisphosphoglycerate 3-phosphatase</fullName>
    </alternativeName>
</protein>
<keyword evidence="6 14" id="KW-0732">Signal</keyword>
<dbReference type="Proteomes" id="UP001159329">
    <property type="component" value="Unassembled WGS sequence"/>
</dbReference>
<comment type="similarity">
    <text evidence="2">Belongs to the histidine acid phosphatase family. MINPP1 subfamily.</text>
</comment>
<dbReference type="Pfam" id="PF00328">
    <property type="entry name" value="His_Phos_2"/>
    <property type="match status" value="1"/>
</dbReference>
<organism evidence="15 16">
    <name type="scientific">Acinetobacter courvalinii</name>
    <dbReference type="NCBI Taxonomy" id="280147"/>
    <lineage>
        <taxon>Bacteria</taxon>
        <taxon>Pseudomonadati</taxon>
        <taxon>Pseudomonadota</taxon>
        <taxon>Gammaproteobacteria</taxon>
        <taxon>Moraxellales</taxon>
        <taxon>Moraxellaceae</taxon>
        <taxon>Acinetobacter</taxon>
    </lineage>
</organism>
<evidence type="ECO:0000256" key="2">
    <source>
        <dbReference type="ARBA" id="ARBA00008422"/>
    </source>
</evidence>
<dbReference type="CDD" id="cd07061">
    <property type="entry name" value="HP_HAP_like"/>
    <property type="match status" value="1"/>
</dbReference>
<dbReference type="RefSeq" id="WP_279694677.1">
    <property type="nucleotide sequence ID" value="NZ_JAOEEO010000001.1"/>
</dbReference>
<evidence type="ECO:0000256" key="14">
    <source>
        <dbReference type="SAM" id="SignalP"/>
    </source>
</evidence>
<feature type="signal peptide" evidence="14">
    <location>
        <begin position="1"/>
        <end position="17"/>
    </location>
</feature>
<dbReference type="GO" id="GO:0052745">
    <property type="term" value="F:inositol phosphate phosphatase activity"/>
    <property type="evidence" value="ECO:0007669"/>
    <property type="project" value="TreeGrafter"/>
</dbReference>
<dbReference type="GO" id="GO:0003993">
    <property type="term" value="F:acid phosphatase activity"/>
    <property type="evidence" value="ECO:0007669"/>
    <property type="project" value="TreeGrafter"/>
</dbReference>
<evidence type="ECO:0000256" key="7">
    <source>
        <dbReference type="ARBA" id="ARBA00022801"/>
    </source>
</evidence>
<evidence type="ECO:0000313" key="16">
    <source>
        <dbReference type="Proteomes" id="UP001159329"/>
    </source>
</evidence>
<gene>
    <name evidence="15" type="ORF">N7644_05225</name>
</gene>
<dbReference type="PANTHER" id="PTHR20963:SF8">
    <property type="entry name" value="MULTIPLE INOSITOL POLYPHOSPHATE PHOSPHATASE 1"/>
    <property type="match status" value="1"/>
</dbReference>
<dbReference type="SUPFAM" id="SSF53254">
    <property type="entry name" value="Phosphoglycerate mutase-like"/>
    <property type="match status" value="1"/>
</dbReference>
<evidence type="ECO:0000256" key="9">
    <source>
        <dbReference type="ARBA" id="ARBA00031642"/>
    </source>
</evidence>
<evidence type="ECO:0000256" key="5">
    <source>
        <dbReference type="ARBA" id="ARBA00018097"/>
    </source>
</evidence>
<dbReference type="PROSITE" id="PS51257">
    <property type="entry name" value="PROKAR_LIPOPROTEIN"/>
    <property type="match status" value="1"/>
</dbReference>
<dbReference type="EC" id="3.1.3.80" evidence="3"/>
<evidence type="ECO:0000256" key="8">
    <source>
        <dbReference type="ARBA" id="ARBA00023136"/>
    </source>
</evidence>
<sequence length="527" mass="59023">MKILLKSSMLCTSILLAACNNDDQQHNPTFSETSIPSKYYQTKTPYQPQQDLNKYQATPLGFQPVFTELVARHGSRGLSSMKYDLALYNLWKQAKAENALTPLGEKLGADLESMMKANILLGYGVEGIRQFGYGNESMTGIQEHRGIADRLLKRLPDLFKAASTQPASILVQSSGVDRAVDSAKFFTAELIQQQPQLKTHLTPISYTSLASSSVPSIEDGGVDRFKLYFHSLNKEQDLVQPLSAQQQAIYDASQAYQHFEEDDTDLANKLDELAKNSRAEQVAKSVLNPLFKAEFIQKLGSTGYVFSNTGSYSVISPKGETITEKGKGKNSIASAVDAAAYVYELYSISGGMKTELKGVDFDRYMPVDAAKFYAEYNDANDFYSKGPSFTESKNVTSAIAQGLKQDLFKQVDAIVDQQQTHRAVLRFAHAEIIIPLATSLELHNMMQPLPLRQTYSYTGSSWRGEVVSPMAANLQWDIYQDKQGTTLVKMFYNEKETLFKSSCNYARYSNNSFYYDYLKLKQCYQIQ</sequence>
<keyword evidence="8" id="KW-0472">Membrane</keyword>
<dbReference type="InterPro" id="IPR029033">
    <property type="entry name" value="His_PPase_superfam"/>
</dbReference>
<dbReference type="GO" id="GO:0016020">
    <property type="term" value="C:membrane"/>
    <property type="evidence" value="ECO:0007669"/>
    <property type="project" value="UniProtKB-SubCell"/>
</dbReference>
<feature type="chain" id="PRO_5041330278" description="Multiple inositol polyphosphate phosphatase 1" evidence="14">
    <location>
        <begin position="18"/>
        <end position="527"/>
    </location>
</feature>
<dbReference type="EMBL" id="JAOEEO010000001">
    <property type="protein sequence ID" value="MDH0563085.1"/>
    <property type="molecule type" value="Genomic_DNA"/>
</dbReference>
<comment type="catalytic activity">
    <reaction evidence="13">
        <text>(2R)-2,3-bisphosphoglycerate + H2O = (2R)-2-phosphoglycerate + phosphate</text>
        <dbReference type="Rhea" id="RHEA:27381"/>
        <dbReference type="ChEBI" id="CHEBI:15377"/>
        <dbReference type="ChEBI" id="CHEBI:43474"/>
        <dbReference type="ChEBI" id="CHEBI:58248"/>
        <dbReference type="ChEBI" id="CHEBI:58289"/>
        <dbReference type="EC" id="3.1.3.80"/>
    </reaction>
    <physiologicalReaction direction="left-to-right" evidence="13">
        <dbReference type="Rhea" id="RHEA:27382"/>
    </physiologicalReaction>
</comment>
<name>A0AA42I5S7_9GAMM</name>
<dbReference type="InterPro" id="IPR000560">
    <property type="entry name" value="His_Pase_clade-2"/>
</dbReference>
<dbReference type="EC" id="3.1.3.62" evidence="4"/>
<evidence type="ECO:0000256" key="1">
    <source>
        <dbReference type="ARBA" id="ARBA00004370"/>
    </source>
</evidence>
<accession>A0AA42I5S7</accession>
<comment type="catalytic activity">
    <reaction evidence="10">
        <text>1D-myo-inositol 1,2,5,6-tetrakisphosphate + H2O = 1D-myo-inositol 1,2,6-trisphosphate + phosphate</text>
        <dbReference type="Rhea" id="RHEA:77119"/>
        <dbReference type="ChEBI" id="CHEBI:15377"/>
        <dbReference type="ChEBI" id="CHEBI:43474"/>
        <dbReference type="ChEBI" id="CHEBI:195535"/>
        <dbReference type="ChEBI" id="CHEBI:195537"/>
        <dbReference type="EC" id="3.1.3.62"/>
    </reaction>
    <physiologicalReaction direction="left-to-right" evidence="10">
        <dbReference type="Rhea" id="RHEA:77120"/>
    </physiologicalReaction>
</comment>
<evidence type="ECO:0000256" key="12">
    <source>
        <dbReference type="ARBA" id="ARBA00043691"/>
    </source>
</evidence>
<evidence type="ECO:0000256" key="4">
    <source>
        <dbReference type="ARBA" id="ARBA00013040"/>
    </source>
</evidence>
<comment type="catalytic activity">
    <reaction evidence="11">
        <text>1D-myo-inositol 1,2,4,5,6-pentakisphosphate + H2O = 1D-myo-inositol 1,2,5,6-tetrakisphosphate + phosphate</text>
        <dbReference type="Rhea" id="RHEA:77115"/>
        <dbReference type="ChEBI" id="CHEBI:15377"/>
        <dbReference type="ChEBI" id="CHEBI:43474"/>
        <dbReference type="ChEBI" id="CHEBI:57798"/>
        <dbReference type="ChEBI" id="CHEBI:195535"/>
        <dbReference type="EC" id="3.1.3.62"/>
    </reaction>
    <physiologicalReaction direction="left-to-right" evidence="11">
        <dbReference type="Rhea" id="RHEA:77116"/>
    </physiologicalReaction>
</comment>
<evidence type="ECO:0000256" key="6">
    <source>
        <dbReference type="ARBA" id="ARBA00022729"/>
    </source>
</evidence>
<dbReference type="Gene3D" id="3.40.50.1240">
    <property type="entry name" value="Phosphoglycerate mutase-like"/>
    <property type="match status" value="1"/>
</dbReference>